<keyword evidence="7 9" id="KW-0057">Aromatic amino acid biosynthesis</keyword>
<evidence type="ECO:0000259" key="12">
    <source>
        <dbReference type="Pfam" id="PF13193"/>
    </source>
</evidence>
<dbReference type="InterPro" id="IPR020845">
    <property type="entry name" value="AMP-binding_CS"/>
</dbReference>
<dbReference type="RefSeq" id="WP_382372717.1">
    <property type="nucleotide sequence ID" value="NZ_JBHRZI010000012.1"/>
</dbReference>
<comment type="similarity">
    <text evidence="3 9">Belongs to the EPSP synthase family.</text>
</comment>
<evidence type="ECO:0000313" key="14">
    <source>
        <dbReference type="Proteomes" id="UP001595690"/>
    </source>
</evidence>
<evidence type="ECO:0000313" key="13">
    <source>
        <dbReference type="EMBL" id="MFC3892767.1"/>
    </source>
</evidence>
<gene>
    <name evidence="9 13" type="primary">aroA</name>
    <name evidence="13" type="ORF">ACFOWZ_14910</name>
</gene>
<evidence type="ECO:0000256" key="3">
    <source>
        <dbReference type="ARBA" id="ARBA00009948"/>
    </source>
</evidence>
<evidence type="ECO:0000256" key="2">
    <source>
        <dbReference type="ARBA" id="ARBA00006432"/>
    </source>
</evidence>
<dbReference type="Gene3D" id="3.30.300.30">
    <property type="match status" value="1"/>
</dbReference>
<dbReference type="InterPro" id="IPR036968">
    <property type="entry name" value="Enolpyruvate_Tfrase_sf"/>
</dbReference>
<feature type="domain" description="Enolpyruvate transferase" evidence="10">
    <location>
        <begin position="9"/>
        <end position="419"/>
    </location>
</feature>
<accession>A0ABV8BV07</accession>
<dbReference type="InterPro" id="IPR013792">
    <property type="entry name" value="RNA3'P_cycl/enolpyr_Trfase_a/b"/>
</dbReference>
<dbReference type="HAMAP" id="MF_00210">
    <property type="entry name" value="EPSP_synth"/>
    <property type="match status" value="1"/>
</dbReference>
<evidence type="ECO:0000256" key="4">
    <source>
        <dbReference type="ARBA" id="ARBA00022598"/>
    </source>
</evidence>
<keyword evidence="5 9" id="KW-0028">Amino-acid biosynthesis</keyword>
<feature type="binding site" evidence="9">
    <location>
        <position position="343"/>
    </location>
    <ligand>
        <name>phosphoenolpyruvate</name>
        <dbReference type="ChEBI" id="CHEBI:58702"/>
    </ligand>
</feature>
<feature type="binding site" evidence="9">
    <location>
        <position position="164"/>
    </location>
    <ligand>
        <name>3-phosphoshikimate</name>
        <dbReference type="ChEBI" id="CHEBI:145989"/>
    </ligand>
</feature>
<evidence type="ECO:0000259" key="10">
    <source>
        <dbReference type="Pfam" id="PF00275"/>
    </source>
</evidence>
<evidence type="ECO:0000256" key="9">
    <source>
        <dbReference type="HAMAP-Rule" id="MF_00210"/>
    </source>
</evidence>
<dbReference type="Pfam" id="PF13193">
    <property type="entry name" value="AMP-binding_C"/>
    <property type="match status" value="1"/>
</dbReference>
<comment type="function">
    <text evidence="9">Catalyzes the transfer of the enolpyruvyl moiety of phosphoenolpyruvate (PEP) to the 5-hydroxyl of shikimate-3-phosphate (S3P) to produce enolpyruvyl shikimate-3-phosphate and inorganic phosphate.</text>
</comment>
<evidence type="ECO:0000256" key="6">
    <source>
        <dbReference type="ARBA" id="ARBA00022679"/>
    </source>
</evidence>
<dbReference type="InterPro" id="IPR006264">
    <property type="entry name" value="EPSP_synthase"/>
</dbReference>
<keyword evidence="6 9" id="KW-0808">Transferase</keyword>
<feature type="binding site" evidence="9">
    <location>
        <position position="22"/>
    </location>
    <ligand>
        <name>3-phosphoshikimate</name>
        <dbReference type="ChEBI" id="CHEBI:145989"/>
    </ligand>
</feature>
<dbReference type="Pfam" id="PF00501">
    <property type="entry name" value="AMP-binding"/>
    <property type="match status" value="1"/>
</dbReference>
<evidence type="ECO:0000256" key="8">
    <source>
        <dbReference type="ARBA" id="ARBA00044633"/>
    </source>
</evidence>
<dbReference type="NCBIfam" id="TIGR01356">
    <property type="entry name" value="aroA"/>
    <property type="match status" value="1"/>
</dbReference>
<feature type="binding site" evidence="9">
    <location>
        <position position="119"/>
    </location>
    <ligand>
        <name>phosphoenolpyruvate</name>
        <dbReference type="ChEBI" id="CHEBI:58702"/>
    </ligand>
</feature>
<dbReference type="Gene3D" id="3.40.50.12780">
    <property type="entry name" value="N-terminal domain of ligase-like"/>
    <property type="match status" value="1"/>
</dbReference>
<feature type="binding site" evidence="9">
    <location>
        <position position="164"/>
    </location>
    <ligand>
        <name>phosphoenolpyruvate</name>
        <dbReference type="ChEBI" id="CHEBI:58702"/>
    </ligand>
</feature>
<dbReference type="PROSITE" id="PS00455">
    <property type="entry name" value="AMP_BINDING"/>
    <property type="match status" value="1"/>
</dbReference>
<keyword evidence="4" id="KW-0436">Ligase</keyword>
<feature type="binding site" evidence="9">
    <location>
        <position position="91"/>
    </location>
    <ligand>
        <name>phosphoenolpyruvate</name>
        <dbReference type="ChEBI" id="CHEBI:58702"/>
    </ligand>
</feature>
<protein>
    <recommendedName>
        <fullName evidence="9">3-phosphoshikimate 1-carboxyvinyltransferase</fullName>
        <ecNumber evidence="9">2.5.1.19</ecNumber>
    </recommendedName>
    <alternativeName>
        <fullName evidence="9">5-enolpyruvylshikimate-3-phosphate synthase</fullName>
        <shortName evidence="9">EPSP synthase</shortName>
        <shortName evidence="9">EPSPS</shortName>
    </alternativeName>
</protein>
<dbReference type="CDD" id="cd01556">
    <property type="entry name" value="EPSP_synthase"/>
    <property type="match status" value="1"/>
</dbReference>
<comment type="catalytic activity">
    <reaction evidence="8">
        <text>3-phosphoshikimate + phosphoenolpyruvate = 5-O-(1-carboxyvinyl)-3-phosphoshikimate + phosphate</text>
        <dbReference type="Rhea" id="RHEA:21256"/>
        <dbReference type="ChEBI" id="CHEBI:43474"/>
        <dbReference type="ChEBI" id="CHEBI:57701"/>
        <dbReference type="ChEBI" id="CHEBI:58702"/>
        <dbReference type="ChEBI" id="CHEBI:145989"/>
        <dbReference type="EC" id="2.5.1.19"/>
    </reaction>
    <physiologicalReaction direction="left-to-right" evidence="8">
        <dbReference type="Rhea" id="RHEA:21257"/>
    </physiologicalReaction>
</comment>
<dbReference type="PANTHER" id="PTHR43201">
    <property type="entry name" value="ACYL-COA SYNTHETASE"/>
    <property type="match status" value="1"/>
</dbReference>
<dbReference type="Pfam" id="PF00275">
    <property type="entry name" value="EPSP_synthase"/>
    <property type="match status" value="1"/>
</dbReference>
<name>A0ABV8BV07_9PSEU</name>
<dbReference type="InterPro" id="IPR000873">
    <property type="entry name" value="AMP-dep_synth/lig_dom"/>
</dbReference>
<dbReference type="EC" id="2.5.1.19" evidence="9"/>
<dbReference type="Gene3D" id="3.65.10.10">
    <property type="entry name" value="Enolpyruvate transferase domain"/>
    <property type="match status" value="2"/>
</dbReference>
<comment type="pathway">
    <text evidence="1 9">Metabolic intermediate biosynthesis; chorismate biosynthesis; chorismate from D-erythrose 4-phosphate and phosphoenolpyruvate: step 6/7.</text>
</comment>
<dbReference type="InterPro" id="IPR045851">
    <property type="entry name" value="AMP-bd_C_sf"/>
</dbReference>
<dbReference type="Proteomes" id="UP001595690">
    <property type="component" value="Unassembled WGS sequence"/>
</dbReference>
<feature type="active site" description="Proton acceptor" evidence="9">
    <location>
        <position position="312"/>
    </location>
</feature>
<evidence type="ECO:0000256" key="7">
    <source>
        <dbReference type="ARBA" id="ARBA00023141"/>
    </source>
</evidence>
<dbReference type="EMBL" id="JBHRZI010000012">
    <property type="protein sequence ID" value="MFC3892767.1"/>
    <property type="molecule type" value="Genomic_DNA"/>
</dbReference>
<feature type="binding site" evidence="9">
    <location>
        <position position="385"/>
    </location>
    <ligand>
        <name>phosphoenolpyruvate</name>
        <dbReference type="ChEBI" id="CHEBI:58702"/>
    </ligand>
</feature>
<comment type="caution">
    <text evidence="9">Lacks conserved residue(s) required for the propagation of feature annotation.</text>
</comment>
<evidence type="ECO:0000259" key="11">
    <source>
        <dbReference type="Pfam" id="PF00501"/>
    </source>
</evidence>
<feature type="binding site" evidence="9">
    <location>
        <position position="312"/>
    </location>
    <ligand>
        <name>3-phosphoshikimate</name>
        <dbReference type="ChEBI" id="CHEBI:145989"/>
    </ligand>
</feature>
<dbReference type="SUPFAM" id="SSF56801">
    <property type="entry name" value="Acetyl-CoA synthetase-like"/>
    <property type="match status" value="1"/>
</dbReference>
<reference evidence="14" key="1">
    <citation type="journal article" date="2019" name="Int. J. Syst. Evol. Microbiol.">
        <title>The Global Catalogue of Microorganisms (GCM) 10K type strain sequencing project: providing services to taxonomists for standard genome sequencing and annotation.</title>
        <authorList>
            <consortium name="The Broad Institute Genomics Platform"/>
            <consortium name="The Broad Institute Genome Sequencing Center for Infectious Disease"/>
            <person name="Wu L."/>
            <person name="Ma J."/>
        </authorList>
    </citation>
    <scope>NUCLEOTIDE SEQUENCE [LARGE SCALE GENOMIC DNA]</scope>
    <source>
        <strain evidence="14">CGMCC 4.7405</strain>
    </source>
</reference>
<organism evidence="13 14">
    <name type="scientific">Lentzea rhizosphaerae</name>
    <dbReference type="NCBI Taxonomy" id="2041025"/>
    <lineage>
        <taxon>Bacteria</taxon>
        <taxon>Bacillati</taxon>
        <taxon>Actinomycetota</taxon>
        <taxon>Actinomycetes</taxon>
        <taxon>Pseudonocardiales</taxon>
        <taxon>Pseudonocardiaceae</taxon>
        <taxon>Lentzea</taxon>
    </lineage>
</organism>
<comment type="caution">
    <text evidence="13">The sequence shown here is derived from an EMBL/GenBank/DDBJ whole genome shotgun (WGS) entry which is preliminary data.</text>
</comment>
<dbReference type="GO" id="GO:0003866">
    <property type="term" value="F:3-phosphoshikimate 1-carboxyvinyltransferase activity"/>
    <property type="evidence" value="ECO:0007669"/>
    <property type="project" value="UniProtKB-EC"/>
</dbReference>
<dbReference type="InterPro" id="IPR042099">
    <property type="entry name" value="ANL_N_sf"/>
</dbReference>
<feature type="binding site" evidence="9">
    <location>
        <position position="22"/>
    </location>
    <ligand>
        <name>phosphoenolpyruvate</name>
        <dbReference type="ChEBI" id="CHEBI:58702"/>
    </ligand>
</feature>
<evidence type="ECO:0000256" key="5">
    <source>
        <dbReference type="ARBA" id="ARBA00022605"/>
    </source>
</evidence>
<keyword evidence="14" id="KW-1185">Reference proteome</keyword>
<feature type="binding site" evidence="9">
    <location>
        <position position="339"/>
    </location>
    <ligand>
        <name>3-phosphoshikimate</name>
        <dbReference type="ChEBI" id="CHEBI:145989"/>
    </ligand>
</feature>
<comment type="similarity">
    <text evidence="2">Belongs to the ATP-dependent AMP-binding enzyme family.</text>
</comment>
<sequence length="985" mass="106385">MHLLLERSRRPLTGEIVVPPSKYHAHRALVLASLAEGTSRIDGLCDARHVRYTETLLRDLGTTVERDDSGYTVTGGPYRPRRDTVSVGSSGTTLYFMLGLAALADRPVTVEGQKYFQRRPVGPLLTALRALGVDVSCAEDRPPVLVRPGRPAGGRVRIPGTLSQWISGLVLLAPFGTGRTVVEVEGELNERPYVELTVAMMRRFGLEVGVAPDWRRFEIEPGQRATAADVTLPPDLGSAAFGVVAAAIQPADVLLRGITSLDGDAADHPESAFLRITREMGVPLALERDGLRIRHDGTSLRATTIDCREVPDMLPVLSTLACLADGDTVFENVSHVRLKESDRVAAMTQLNRMGGDLREEGADRLVVRGVRGLTGAALSSFNDHRVLMSLALAGSVADGQTRLSYPNAYRISYPDFLRDMTGIGVRIFRRDGGFRSPAGLLPDLLRRWAAERPGDTAVVDVRPDGTRCTTWQELDAGVDRAAAALLALGVRPGEPVACQLPNWTEFVEVALATLRIGAVCCPLMPIFRNREVGFMLRKAGARVLVTTDEFRGRAHATEIAAALVENGGELAGLDHVVVVGADGGVASLPVRLGHARWHDWRTVLRESTVDTKVIESRRPAPDATAQLLFTSGTTGEPKGVRHRHDTLGRAALAQAERLRLTGDDVVYIPSPLAHQTGFLYGMWLALTLGTTSLLQAVWDAETGLRALSEHGGTFVQAATPFLADLTNAVEEGVPPAPSLRIFVATGTTVPRTQAARAVSRLGVTVCGAFGTTETCLGSLSGPHDPPGKVWSTDGRAMDGTRLRVTDDSGEVLPPGQEGNFELRSKTCFEGYHGRPDLTADAYTPDGWYRTGDLAVIDSDGYVQITGRVRDVINRGGEKVPAAEIEDLLHAHPAVADVAIVGMPDERLGERACAFVVLAPDTRLDLEDVCKHLDRHAVSKYYWPERLEITAALPRNPSGKVQKFLLREQAKSLRPQPLTTPEAQSA</sequence>
<feature type="domain" description="AMP-dependent synthetase/ligase" evidence="11">
    <location>
        <begin position="445"/>
        <end position="832"/>
    </location>
</feature>
<dbReference type="InterPro" id="IPR025110">
    <property type="entry name" value="AMP-bd_C"/>
</dbReference>
<feature type="binding site" evidence="9">
    <location>
        <position position="27"/>
    </location>
    <ligand>
        <name>3-phosphoshikimate</name>
        <dbReference type="ChEBI" id="CHEBI:145989"/>
    </ligand>
</feature>
<dbReference type="SUPFAM" id="SSF55205">
    <property type="entry name" value="EPT/RTPC-like"/>
    <property type="match status" value="1"/>
</dbReference>
<dbReference type="InterPro" id="IPR001986">
    <property type="entry name" value="Enolpyruvate_Tfrase_dom"/>
</dbReference>
<feature type="binding site" evidence="9">
    <location>
        <position position="163"/>
    </location>
    <ligand>
        <name>3-phosphoshikimate</name>
        <dbReference type="ChEBI" id="CHEBI:145989"/>
    </ligand>
</feature>
<feature type="domain" description="AMP-binding enzyme C-terminal" evidence="12">
    <location>
        <begin position="883"/>
        <end position="959"/>
    </location>
</feature>
<proteinExistence type="inferred from homology"/>
<comment type="subcellular location">
    <subcellularLocation>
        <location evidence="9">Cytoplasm</location>
    </subcellularLocation>
</comment>
<evidence type="ECO:0000256" key="1">
    <source>
        <dbReference type="ARBA" id="ARBA00004811"/>
    </source>
</evidence>
<comment type="subunit">
    <text evidence="9">Monomer.</text>
</comment>
<keyword evidence="9" id="KW-0963">Cytoplasm</keyword>
<dbReference type="PANTHER" id="PTHR43201:SF5">
    <property type="entry name" value="MEDIUM-CHAIN ACYL-COA LIGASE ACSF2, MITOCHONDRIAL"/>
    <property type="match status" value="1"/>
</dbReference>